<keyword evidence="2" id="KW-1133">Transmembrane helix</keyword>
<evidence type="ECO:0000256" key="2">
    <source>
        <dbReference type="SAM" id="Phobius"/>
    </source>
</evidence>
<gene>
    <name evidence="3" type="ORF">LMG32879_000994</name>
</gene>
<dbReference type="EMBL" id="CATKSH010000004">
    <property type="protein sequence ID" value="CAI9120165.1"/>
    <property type="molecule type" value="Genomic_DNA"/>
</dbReference>
<name>A0AA35UZZ6_9PROT</name>
<keyword evidence="4" id="KW-1185">Reference proteome</keyword>
<evidence type="ECO:0000313" key="3">
    <source>
        <dbReference type="EMBL" id="CAI9120165.1"/>
    </source>
</evidence>
<accession>A0AA35UZZ6</accession>
<sequence length="196" mass="21219">MAPSIDGERLIAFPGKRPLSPRDAARFLRISPMLFRVLRLLRQLPRPITINRKRFYNRQDLAALRARLLDGVGLGHRESRVGGSTFFPGGEPEEMSACDPLMVVLCRDLAIRRGILVGLWGMLLVGALVLATCYPTLLRDSMKAQSGDALPVEDASMPPPPGTPFLPSTARPAPPPSVPQGNSSRGNSSRGASEGR</sequence>
<dbReference type="AlphaFoldDB" id="A0AA35UZZ6"/>
<dbReference type="RefSeq" id="WP_289841954.1">
    <property type="nucleotide sequence ID" value="NZ_CATKSH010000004.1"/>
</dbReference>
<keyword evidence="2" id="KW-0472">Membrane</keyword>
<dbReference type="Proteomes" id="UP001176960">
    <property type="component" value="Unassembled WGS sequence"/>
</dbReference>
<comment type="caution">
    <text evidence="3">The sequence shown here is derived from an EMBL/GenBank/DDBJ whole genome shotgun (WGS) entry which is preliminary data.</text>
</comment>
<feature type="compositionally biased region" description="Low complexity" evidence="1">
    <location>
        <begin position="181"/>
        <end position="196"/>
    </location>
</feature>
<organism evidence="3 4">
    <name type="scientific">Brytella acorum</name>
    <dbReference type="NCBI Taxonomy" id="2959299"/>
    <lineage>
        <taxon>Bacteria</taxon>
        <taxon>Pseudomonadati</taxon>
        <taxon>Pseudomonadota</taxon>
        <taxon>Alphaproteobacteria</taxon>
        <taxon>Acetobacterales</taxon>
        <taxon>Acetobacteraceae</taxon>
        <taxon>Brytella</taxon>
    </lineage>
</organism>
<protein>
    <submittedName>
        <fullName evidence="3">Uncharacterized protein</fullName>
    </submittedName>
</protein>
<keyword evidence="2" id="KW-0812">Transmembrane</keyword>
<reference evidence="3" key="1">
    <citation type="submission" date="2023-03" db="EMBL/GenBank/DDBJ databases">
        <authorList>
            <person name="Cleenwerck I."/>
        </authorList>
    </citation>
    <scope>NUCLEOTIDE SEQUENCE</scope>
    <source>
        <strain evidence="3">LMG 32879</strain>
    </source>
</reference>
<evidence type="ECO:0000256" key="1">
    <source>
        <dbReference type="SAM" id="MobiDB-lite"/>
    </source>
</evidence>
<feature type="transmembrane region" description="Helical" evidence="2">
    <location>
        <begin position="115"/>
        <end position="137"/>
    </location>
</feature>
<evidence type="ECO:0000313" key="4">
    <source>
        <dbReference type="Proteomes" id="UP001176960"/>
    </source>
</evidence>
<feature type="region of interest" description="Disordered" evidence="1">
    <location>
        <begin position="148"/>
        <end position="196"/>
    </location>
</feature>
<proteinExistence type="predicted"/>